<protein>
    <submittedName>
        <fullName evidence="2">Putative minor capsid protein</fullName>
    </submittedName>
</protein>
<feature type="domain" description="DUF5901" evidence="1">
    <location>
        <begin position="533"/>
        <end position="565"/>
    </location>
</feature>
<name>A0A1V0SCS6_9VIRU</name>
<evidence type="ECO:0000259" key="1">
    <source>
        <dbReference type="Pfam" id="PF19254"/>
    </source>
</evidence>
<gene>
    <name evidence="2" type="ORF">Indivirus_1_57</name>
</gene>
<dbReference type="EMBL" id="KY684085">
    <property type="protein sequence ID" value="ARF09434.1"/>
    <property type="molecule type" value="Genomic_DNA"/>
</dbReference>
<organism evidence="2">
    <name type="scientific">Indivirus ILV1</name>
    <dbReference type="NCBI Taxonomy" id="1977633"/>
    <lineage>
        <taxon>Viruses</taxon>
        <taxon>Varidnaviria</taxon>
        <taxon>Bamfordvirae</taxon>
        <taxon>Nucleocytoviricota</taxon>
        <taxon>Megaviricetes</taxon>
        <taxon>Imitervirales</taxon>
        <taxon>Mimiviridae</taxon>
        <taxon>Klosneuvirinae</taxon>
        <taxon>Indivirus</taxon>
    </lineage>
</organism>
<proteinExistence type="predicted"/>
<dbReference type="InterPro" id="IPR045420">
    <property type="entry name" value="DUF5901"/>
</dbReference>
<dbReference type="Pfam" id="PF19254">
    <property type="entry name" value="DUF5901"/>
    <property type="match status" value="1"/>
</dbReference>
<evidence type="ECO:0000313" key="2">
    <source>
        <dbReference type="EMBL" id="ARF09434.1"/>
    </source>
</evidence>
<sequence>MSDIQKKLLKENNKSLVPGKRYFEQPQSYNLFQQNTCITDAGQAVHTQDIYMRNDKDNYDPYYGYLYDRGLLLDGHQRRRFSSKFISIDSRQRKKINKIVTKTPIILEKDPLIFDKKFPRVMKIKQNNHNFSTGDTIQITNAHSKESLLKSTTSSGPAFIIYENTNIMQIFYKHSISLDRIDHKSQIINVSLEGIKGDQNNPNFIGSIPINLINGVHTVHICINNYQSSSEYFFIILPINLTKKYTLSTFNFKLSILAIAGIPLEIINNSSKYFIITDVSDDTYSIELPFDLDSSDEITVGGGMDVNVSKVISVDHGYPFPNNYKISLGKVYENITLVKMVSSEIPYTGKIINQTNNKLYWNNLNDGDTLYSITVPFGNYTFEELEVKINELMKDIKIIINTSTSEVIFESQHFFRLRFDMQYTLGNILGFRESGCKTSITSYAQKHSNQDYYEYQIKLEKLGVILENPENQKNSQALQLISNSYIIMVINEIKTLCTLGKIKDAFAKILLCGKPGKILFNTFVDTYHNFNDPLNELSELTISFYNPDGTLYDFNGADHSFTLELITVYDIPEGTGLSTKTGKNYNLEIG</sequence>
<reference evidence="2" key="1">
    <citation type="journal article" date="2017" name="Science">
        <title>Giant viruses with an expanded complement of translation system components.</title>
        <authorList>
            <person name="Schulz F."/>
            <person name="Yutin N."/>
            <person name="Ivanova N.N."/>
            <person name="Ortega D.R."/>
            <person name="Lee T.K."/>
            <person name="Vierheilig J."/>
            <person name="Daims H."/>
            <person name="Horn M."/>
            <person name="Wagner M."/>
            <person name="Jensen G.J."/>
            <person name="Kyrpides N.C."/>
            <person name="Koonin E.V."/>
            <person name="Woyke T."/>
        </authorList>
    </citation>
    <scope>NUCLEOTIDE SEQUENCE</scope>
    <source>
        <strain evidence="2">ILV1</strain>
    </source>
</reference>
<accession>A0A1V0SCS6</accession>